<dbReference type="GeneID" id="65114714"/>
<evidence type="ECO:0000313" key="2">
    <source>
        <dbReference type="Proteomes" id="UP000259879"/>
    </source>
</evidence>
<dbReference type="EMBL" id="MH536824">
    <property type="protein sequence ID" value="AXH50372.1"/>
    <property type="molecule type" value="Genomic_DNA"/>
</dbReference>
<gene>
    <name evidence="1" type="primary">92</name>
    <name evidence="1" type="ORF">SEA_NATB6_92</name>
</gene>
<reference evidence="1 2" key="1">
    <citation type="submission" date="2018-06" db="EMBL/GenBank/DDBJ databases">
        <authorList>
            <person name="Burkert N.A."/>
            <person name="Costello E."/>
            <person name="Grana D.J."/>
            <person name="Pejavara N.C."/>
            <person name="Picknally G.M."/>
            <person name="Christen E.M."/>
            <person name="Williams K.C."/>
            <person name="Merlino C.O."/>
            <person name="McCann M.P."/>
            <person name="Lee-Soety J.Y."/>
            <person name="Washington J.M."/>
            <person name="Garlena R.A."/>
            <person name="Russell D.A."/>
            <person name="Pope W.H."/>
            <person name="Jacobs-Sera D."/>
            <person name="Hendrix R.W."/>
            <person name="Hatfull G.F."/>
        </authorList>
    </citation>
    <scope>NUCLEOTIDE SEQUENCE [LARGE SCALE GENOMIC DNA]</scope>
</reference>
<keyword evidence="2" id="KW-1185">Reference proteome</keyword>
<sequence>MTNHYTSGLITRVDRLTRSNTLALEEAVTRGYLDGDRCDVGRTVATFFDATAADALALLDAAREALAQDHGTRGHPVASLPAVRRKLVALL</sequence>
<name>A0A345L520_9CAUD</name>
<protein>
    <submittedName>
        <fullName evidence="1">Uncharacterized protein</fullName>
    </submittedName>
</protein>
<organism evidence="1 2">
    <name type="scientific">Gordonia phage NatB6</name>
    <dbReference type="NCBI Taxonomy" id="2250322"/>
    <lineage>
        <taxon>Viruses</taxon>
        <taxon>Duplodnaviria</taxon>
        <taxon>Heunggongvirae</taxon>
        <taxon>Uroviricota</taxon>
        <taxon>Caudoviricetes</taxon>
        <taxon>Zierdtviridae</taxon>
        <taxon>Emilbogenvirinae</taxon>
        <taxon>Foxborovirus</taxon>
        <taxon>Foxborovirus NatB6</taxon>
    </lineage>
</organism>
<accession>A0A345L520</accession>
<dbReference type="Proteomes" id="UP000259879">
    <property type="component" value="Segment"/>
</dbReference>
<dbReference type="KEGG" id="vg:65114714"/>
<proteinExistence type="predicted"/>
<dbReference type="RefSeq" id="YP_010097053.1">
    <property type="nucleotide sequence ID" value="NC_055755.1"/>
</dbReference>
<evidence type="ECO:0000313" key="1">
    <source>
        <dbReference type="EMBL" id="AXH50372.1"/>
    </source>
</evidence>